<proteinExistence type="predicted"/>
<dbReference type="CDD" id="cd00146">
    <property type="entry name" value="PKD"/>
    <property type="match status" value="1"/>
</dbReference>
<protein>
    <submittedName>
        <fullName evidence="2">Unannotated protein</fullName>
    </submittedName>
</protein>
<evidence type="ECO:0000313" key="2">
    <source>
        <dbReference type="EMBL" id="CAB4879988.1"/>
    </source>
</evidence>
<dbReference type="InterPro" id="IPR035986">
    <property type="entry name" value="PKD_dom_sf"/>
</dbReference>
<dbReference type="Pfam" id="PF18911">
    <property type="entry name" value="PKD_4"/>
    <property type="match status" value="1"/>
</dbReference>
<dbReference type="SUPFAM" id="SSF49299">
    <property type="entry name" value="PKD domain"/>
    <property type="match status" value="1"/>
</dbReference>
<sequence length="245" mass="26482">MLIRNIALTIPVALFISALPSALAAPDCSVVACVDVYTQNGQIVIEAKKGNGPSEKVIPKKVRKRITSTPIFKKPTVVKPATPKPYVPKAIVKRRIAKRAAKVISTPATSLGDRLVELVPTGGVSYQPSFQPLVNVPVFFWCDLPPIFKTKVKIIGETIDVVMRPGFTWSFGDGTFESTTDPGAAYPDGKITHTYSKAGTYIVTLITSWNGTFAHNGVERSITGDIKKISTVSIKIVTAPTRFVN</sequence>
<name>A0A6J7EE60_9ZZZZ</name>
<dbReference type="Gene3D" id="2.60.40.10">
    <property type="entry name" value="Immunoglobulins"/>
    <property type="match status" value="1"/>
</dbReference>
<dbReference type="AlphaFoldDB" id="A0A6J7EE60"/>
<dbReference type="InterPro" id="IPR000601">
    <property type="entry name" value="PKD_dom"/>
</dbReference>
<evidence type="ECO:0000259" key="1">
    <source>
        <dbReference type="PROSITE" id="PS50093"/>
    </source>
</evidence>
<dbReference type="PROSITE" id="PS50093">
    <property type="entry name" value="PKD"/>
    <property type="match status" value="1"/>
</dbReference>
<reference evidence="2" key="1">
    <citation type="submission" date="2020-05" db="EMBL/GenBank/DDBJ databases">
        <authorList>
            <person name="Chiriac C."/>
            <person name="Salcher M."/>
            <person name="Ghai R."/>
            <person name="Kavagutti S V."/>
        </authorList>
    </citation>
    <scope>NUCLEOTIDE SEQUENCE</scope>
</reference>
<feature type="domain" description="PKD" evidence="1">
    <location>
        <begin position="167"/>
        <end position="208"/>
    </location>
</feature>
<accession>A0A6J7EE60</accession>
<dbReference type="EMBL" id="CAFBLW010000086">
    <property type="protein sequence ID" value="CAB4879988.1"/>
    <property type="molecule type" value="Genomic_DNA"/>
</dbReference>
<dbReference type="InterPro" id="IPR013783">
    <property type="entry name" value="Ig-like_fold"/>
</dbReference>
<gene>
    <name evidence="2" type="ORF">UFOPK3461_00871</name>
</gene>
<organism evidence="2">
    <name type="scientific">freshwater metagenome</name>
    <dbReference type="NCBI Taxonomy" id="449393"/>
    <lineage>
        <taxon>unclassified sequences</taxon>
        <taxon>metagenomes</taxon>
        <taxon>ecological metagenomes</taxon>
    </lineage>
</organism>